<organism evidence="1 2">
    <name type="scientific">Melastoma candidum</name>
    <dbReference type="NCBI Taxonomy" id="119954"/>
    <lineage>
        <taxon>Eukaryota</taxon>
        <taxon>Viridiplantae</taxon>
        <taxon>Streptophyta</taxon>
        <taxon>Embryophyta</taxon>
        <taxon>Tracheophyta</taxon>
        <taxon>Spermatophyta</taxon>
        <taxon>Magnoliopsida</taxon>
        <taxon>eudicotyledons</taxon>
        <taxon>Gunneridae</taxon>
        <taxon>Pentapetalae</taxon>
        <taxon>rosids</taxon>
        <taxon>malvids</taxon>
        <taxon>Myrtales</taxon>
        <taxon>Melastomataceae</taxon>
        <taxon>Melastomatoideae</taxon>
        <taxon>Melastomateae</taxon>
        <taxon>Melastoma</taxon>
    </lineage>
</organism>
<reference evidence="2" key="1">
    <citation type="journal article" date="2023" name="Front. Plant Sci.">
        <title>Chromosomal-level genome assembly of Melastoma candidum provides insights into trichome evolution.</title>
        <authorList>
            <person name="Zhong Y."/>
            <person name="Wu W."/>
            <person name="Sun C."/>
            <person name="Zou P."/>
            <person name="Liu Y."/>
            <person name="Dai S."/>
            <person name="Zhou R."/>
        </authorList>
    </citation>
    <scope>NUCLEOTIDE SEQUENCE [LARGE SCALE GENOMIC DNA]</scope>
</reference>
<comment type="caution">
    <text evidence="1">The sequence shown here is derived from an EMBL/GenBank/DDBJ whole genome shotgun (WGS) entry which is preliminary data.</text>
</comment>
<dbReference type="EMBL" id="CM042883">
    <property type="protein sequence ID" value="KAI4377166.1"/>
    <property type="molecule type" value="Genomic_DNA"/>
</dbReference>
<keyword evidence="2" id="KW-1185">Reference proteome</keyword>
<accession>A0ACB9RH74</accession>
<proteinExistence type="predicted"/>
<evidence type="ECO:0000313" key="2">
    <source>
        <dbReference type="Proteomes" id="UP001057402"/>
    </source>
</evidence>
<dbReference type="Proteomes" id="UP001057402">
    <property type="component" value="Chromosome 4"/>
</dbReference>
<name>A0ACB9RH74_9MYRT</name>
<gene>
    <name evidence="1" type="ORF">MLD38_014843</name>
</gene>
<protein>
    <submittedName>
        <fullName evidence="1">Uncharacterized protein</fullName>
    </submittedName>
</protein>
<evidence type="ECO:0000313" key="1">
    <source>
        <dbReference type="EMBL" id="KAI4377166.1"/>
    </source>
</evidence>
<sequence>MLFLLAMSMLMKDHIVFRTSNTMCEVAIAILSPISRHPSILLWEMVVTRKAWREGSRIRNQNILHFEKPAMDTLPWRL</sequence>